<name>A0A9X1C8P0_9FLAO</name>
<dbReference type="EMBL" id="JAGGJQ010000001">
    <property type="protein sequence ID" value="MBP1838788.1"/>
    <property type="molecule type" value="Genomic_DNA"/>
</dbReference>
<dbReference type="GO" id="GO:0005975">
    <property type="term" value="P:carbohydrate metabolic process"/>
    <property type="evidence" value="ECO:0007669"/>
    <property type="project" value="InterPro"/>
</dbReference>
<dbReference type="SUPFAM" id="SSF100950">
    <property type="entry name" value="NagB/RpiA/CoA transferase-like"/>
    <property type="match status" value="1"/>
</dbReference>
<dbReference type="Proteomes" id="UP001138672">
    <property type="component" value="Unassembled WGS sequence"/>
</dbReference>
<evidence type="ECO:0000313" key="4">
    <source>
        <dbReference type="Proteomes" id="UP001138672"/>
    </source>
</evidence>
<dbReference type="PANTHER" id="PTHR11280">
    <property type="entry name" value="GLUCOSAMINE-6-PHOSPHATE ISOMERASE"/>
    <property type="match status" value="1"/>
</dbReference>
<dbReference type="GO" id="GO:0006046">
    <property type="term" value="P:N-acetylglucosamine catabolic process"/>
    <property type="evidence" value="ECO:0007669"/>
    <property type="project" value="TreeGrafter"/>
</dbReference>
<feature type="domain" description="Glucosamine/galactosamine-6-phosphate isomerase" evidence="1">
    <location>
        <begin position="41"/>
        <end position="251"/>
    </location>
</feature>
<keyword evidence="2" id="KW-0378">Hydrolase</keyword>
<dbReference type="Gene3D" id="3.40.50.1360">
    <property type="match status" value="1"/>
</dbReference>
<dbReference type="RefSeq" id="WP_198151453.1">
    <property type="nucleotide sequence ID" value="NZ_JAGGJQ010000001.1"/>
</dbReference>
<dbReference type="InterPro" id="IPR006148">
    <property type="entry name" value="Glc/Gal-6P_isomerase"/>
</dbReference>
<dbReference type="GO" id="GO:0042802">
    <property type="term" value="F:identical protein binding"/>
    <property type="evidence" value="ECO:0007669"/>
    <property type="project" value="TreeGrafter"/>
</dbReference>
<dbReference type="GO" id="GO:0006043">
    <property type="term" value="P:glucosamine catabolic process"/>
    <property type="evidence" value="ECO:0007669"/>
    <property type="project" value="TreeGrafter"/>
</dbReference>
<proteinExistence type="predicted"/>
<dbReference type="EC" id="3.5.99.6" evidence="2"/>
<dbReference type="GO" id="GO:0019262">
    <property type="term" value="P:N-acetylneuraminate catabolic process"/>
    <property type="evidence" value="ECO:0007669"/>
    <property type="project" value="TreeGrafter"/>
</dbReference>
<reference evidence="2" key="1">
    <citation type="submission" date="2021-03" db="EMBL/GenBank/DDBJ databases">
        <title>Genomic Encyclopedia of Type Strains, Phase IV (KMG-IV): sequencing the most valuable type-strain genomes for metagenomic binning, comparative biology and taxonomic classification.</title>
        <authorList>
            <person name="Goeker M."/>
        </authorList>
    </citation>
    <scope>NUCLEOTIDE SEQUENCE</scope>
    <source>
        <strain evidence="2">DSM 15523</strain>
        <strain evidence="3 5">DSM 16476</strain>
    </source>
</reference>
<dbReference type="AlphaFoldDB" id="A0A9X1C8P0"/>
<dbReference type="PANTHER" id="PTHR11280:SF6">
    <property type="entry name" value="GLUCOSAMINE-6-PHOSPHATE ISOMERASE NAGB"/>
    <property type="match status" value="1"/>
</dbReference>
<dbReference type="GO" id="GO:0005737">
    <property type="term" value="C:cytoplasm"/>
    <property type="evidence" value="ECO:0007669"/>
    <property type="project" value="TreeGrafter"/>
</dbReference>
<dbReference type="InterPro" id="IPR004547">
    <property type="entry name" value="Glucosamine6P_isomerase"/>
</dbReference>
<evidence type="ECO:0000313" key="2">
    <source>
        <dbReference type="EMBL" id="MBP1838788.1"/>
    </source>
</evidence>
<evidence type="ECO:0000313" key="3">
    <source>
        <dbReference type="EMBL" id="MDQ0335288.1"/>
    </source>
</evidence>
<organism evidence="2 4">
    <name type="scientific">Formosa algae</name>
    <dbReference type="NCBI Taxonomy" id="225843"/>
    <lineage>
        <taxon>Bacteria</taxon>
        <taxon>Pseudomonadati</taxon>
        <taxon>Bacteroidota</taxon>
        <taxon>Flavobacteriia</taxon>
        <taxon>Flavobacteriales</taxon>
        <taxon>Flavobacteriaceae</taxon>
        <taxon>Formosa</taxon>
    </lineage>
</organism>
<keyword evidence="5" id="KW-1185">Reference proteome</keyword>
<gene>
    <name evidence="2" type="ORF">J2Z56_000684</name>
    <name evidence="3" type="ORF">J2Z57_001734</name>
</gene>
<evidence type="ECO:0000313" key="5">
    <source>
        <dbReference type="Proteomes" id="UP001231587"/>
    </source>
</evidence>
<comment type="caution">
    <text evidence="2">The sequence shown here is derived from an EMBL/GenBank/DDBJ whole genome shotgun (WGS) entry which is preliminary data.</text>
</comment>
<dbReference type="Pfam" id="PF01182">
    <property type="entry name" value="Glucosamine_iso"/>
    <property type="match status" value="1"/>
</dbReference>
<dbReference type="Proteomes" id="UP001231587">
    <property type="component" value="Unassembled WGS sequence"/>
</dbReference>
<dbReference type="InterPro" id="IPR037171">
    <property type="entry name" value="NagB/RpiA_transferase-like"/>
</dbReference>
<dbReference type="GO" id="GO:0004342">
    <property type="term" value="F:glucosamine-6-phosphate deaminase activity"/>
    <property type="evidence" value="ECO:0007669"/>
    <property type="project" value="UniProtKB-EC"/>
</dbReference>
<evidence type="ECO:0000259" key="1">
    <source>
        <dbReference type="Pfam" id="PF01182"/>
    </source>
</evidence>
<sequence length="270" mass="30174">MRDTTPTHTYLTSRNNHSLYMLKPSQNINILSDKFKTGEVAGKAIEDCIVKLQNTQPFVRIIFAAAPSQDTMLDYLTASTLIDWNRIKAFNMDEYIGLAPGSEQLFSSYLERNLFSKVNIPHKRLINPSDTISDELLSYSKIIQEAPIDIVCLGIGENGHIAFNDPPVANFKDTESVKVVTLDHACRTQQVNDKCFNTIEQVPKRAITLTIPILINANHLFCVVLGKNKSEAVKQTLLGPITTACPASILKEHPNCSFYFDADAYSKINH</sequence>
<dbReference type="CDD" id="cd01399">
    <property type="entry name" value="GlcN6P_deaminase"/>
    <property type="match status" value="1"/>
</dbReference>
<protein>
    <submittedName>
        <fullName evidence="2">Glucosamine-6-phosphate deaminase</fullName>
        <ecNumber evidence="2">3.5.99.6</ecNumber>
    </submittedName>
</protein>
<dbReference type="EMBL" id="JAUSUU010000004">
    <property type="protein sequence ID" value="MDQ0335288.1"/>
    <property type="molecule type" value="Genomic_DNA"/>
</dbReference>
<accession>A0A9X1C8P0</accession>